<proteinExistence type="predicted"/>
<comment type="caution">
    <text evidence="1">The sequence shown here is derived from an EMBL/GenBank/DDBJ whole genome shotgun (WGS) entry which is preliminary data.</text>
</comment>
<dbReference type="Pfam" id="PF20431">
    <property type="entry name" value="E_motif"/>
    <property type="match status" value="1"/>
</dbReference>
<evidence type="ECO:0000313" key="1">
    <source>
        <dbReference type="EMBL" id="KAK9045263.1"/>
    </source>
</evidence>
<protein>
    <submittedName>
        <fullName evidence="1">Uncharacterized protein</fullName>
    </submittedName>
</protein>
<accession>A0ABR2U701</accession>
<gene>
    <name evidence="1" type="ORF">V6N11_059150</name>
</gene>
<reference evidence="1 2" key="1">
    <citation type="journal article" date="2024" name="G3 (Bethesda)">
        <title>Genome assembly of Hibiscus sabdariffa L. provides insights into metabolisms of medicinal natural products.</title>
        <authorList>
            <person name="Kim T."/>
        </authorList>
    </citation>
    <scope>NUCLEOTIDE SEQUENCE [LARGE SCALE GENOMIC DNA]</scope>
    <source>
        <strain evidence="1">TK-2024</strain>
        <tissue evidence="1">Old leaves</tissue>
    </source>
</reference>
<keyword evidence="2" id="KW-1185">Reference proteome</keyword>
<dbReference type="Proteomes" id="UP001396334">
    <property type="component" value="Unassembled WGS sequence"/>
</dbReference>
<sequence>MVLELNPDNLEIHALVSKFFAKENMWDEVSSIRRLMKDSKMKEVFGYTVLDVNGKLHAFLMGDNDNNFVVLPVHVGIGCLTRLLAANTP</sequence>
<evidence type="ECO:0000313" key="2">
    <source>
        <dbReference type="Proteomes" id="UP001396334"/>
    </source>
</evidence>
<dbReference type="InterPro" id="IPR046848">
    <property type="entry name" value="E_motif"/>
</dbReference>
<organism evidence="1 2">
    <name type="scientific">Hibiscus sabdariffa</name>
    <name type="common">roselle</name>
    <dbReference type="NCBI Taxonomy" id="183260"/>
    <lineage>
        <taxon>Eukaryota</taxon>
        <taxon>Viridiplantae</taxon>
        <taxon>Streptophyta</taxon>
        <taxon>Embryophyta</taxon>
        <taxon>Tracheophyta</taxon>
        <taxon>Spermatophyta</taxon>
        <taxon>Magnoliopsida</taxon>
        <taxon>eudicotyledons</taxon>
        <taxon>Gunneridae</taxon>
        <taxon>Pentapetalae</taxon>
        <taxon>rosids</taxon>
        <taxon>malvids</taxon>
        <taxon>Malvales</taxon>
        <taxon>Malvaceae</taxon>
        <taxon>Malvoideae</taxon>
        <taxon>Hibiscus</taxon>
    </lineage>
</organism>
<name>A0ABR2U701_9ROSI</name>
<dbReference type="EMBL" id="JBBPBN010000002">
    <property type="protein sequence ID" value="KAK9045263.1"/>
    <property type="molecule type" value="Genomic_DNA"/>
</dbReference>